<comment type="caution">
    <text evidence="3">The sequence shown here is derived from an EMBL/GenBank/DDBJ whole genome shotgun (WGS) entry which is preliminary data.</text>
</comment>
<gene>
    <name evidence="3" type="ORF">OQ273_04280</name>
</gene>
<name>A0A9X3UIU4_9HYPH</name>
<dbReference type="Gene3D" id="1.10.472.20">
    <property type="entry name" value="Nitrile hydratase, beta subunit"/>
    <property type="match status" value="1"/>
</dbReference>
<feature type="domain" description="Nitrile hydratase beta subunit-like N-terminal" evidence="2">
    <location>
        <begin position="11"/>
        <end position="100"/>
    </location>
</feature>
<proteinExistence type="predicted"/>
<dbReference type="Pfam" id="PF21006">
    <property type="entry name" value="NHase_beta_N"/>
    <property type="match status" value="1"/>
</dbReference>
<sequence>MSGREGRGVGGSLPKEIEDPSPFTEPWQAQAFAMAVELNQRGLFTWAEWADTLSLELKRPGVAQDGSDYYTCWMRALEKLITAKSVAGKDQIDDLSKAWARAANATPHGQPILLENDPHMP</sequence>
<dbReference type="Proteomes" id="UP001151234">
    <property type="component" value="Unassembled WGS sequence"/>
</dbReference>
<dbReference type="InterPro" id="IPR042262">
    <property type="entry name" value="CN_hydtase_beta_C"/>
</dbReference>
<dbReference type="NCBIfam" id="TIGR03889">
    <property type="entry name" value="nitrile_acc"/>
    <property type="match status" value="1"/>
</dbReference>
<dbReference type="InterPro" id="IPR008990">
    <property type="entry name" value="Elect_transpt_acc-like_dom_sf"/>
</dbReference>
<dbReference type="EMBL" id="JAPJZI010000001">
    <property type="protein sequence ID" value="MDA5397784.1"/>
    <property type="molecule type" value="Genomic_DNA"/>
</dbReference>
<evidence type="ECO:0000313" key="3">
    <source>
        <dbReference type="EMBL" id="MDA5397784.1"/>
    </source>
</evidence>
<evidence type="ECO:0000313" key="4">
    <source>
        <dbReference type="Proteomes" id="UP001151234"/>
    </source>
</evidence>
<protein>
    <submittedName>
        <fullName evidence="3">Nitrile hydratase accessory protein</fullName>
    </submittedName>
</protein>
<accession>A0A9X3UIU4</accession>
<dbReference type="RefSeq" id="WP_267989233.1">
    <property type="nucleotide sequence ID" value="NZ_JAPJZI010000001.1"/>
</dbReference>
<keyword evidence="4" id="KW-1185">Reference proteome</keyword>
<dbReference type="AlphaFoldDB" id="A0A9X3UIU4"/>
<organism evidence="3 4">
    <name type="scientific">Hoeflea prorocentri</name>
    <dbReference type="NCBI Taxonomy" id="1922333"/>
    <lineage>
        <taxon>Bacteria</taxon>
        <taxon>Pseudomonadati</taxon>
        <taxon>Pseudomonadota</taxon>
        <taxon>Alphaproteobacteria</taxon>
        <taxon>Hyphomicrobiales</taxon>
        <taxon>Rhizobiaceae</taxon>
        <taxon>Hoeflea</taxon>
    </lineage>
</organism>
<dbReference type="SUPFAM" id="SSF50090">
    <property type="entry name" value="Electron transport accessory proteins"/>
    <property type="match status" value="1"/>
</dbReference>
<reference evidence="3" key="1">
    <citation type="submission" date="2022-11" db="EMBL/GenBank/DDBJ databases">
        <title>Draft genome sequence of Hoeflea poritis E7-10 and Hoeflea prorocentri PM5-8, separated from scleractinian coral Porites lutea and marine dinoflagellate.</title>
        <authorList>
            <person name="Zhang G."/>
            <person name="Wei Q."/>
            <person name="Cai L."/>
        </authorList>
    </citation>
    <scope>NUCLEOTIDE SEQUENCE</scope>
    <source>
        <strain evidence="3">PM5-8</strain>
    </source>
</reference>
<evidence type="ECO:0000256" key="1">
    <source>
        <dbReference type="SAM" id="MobiDB-lite"/>
    </source>
</evidence>
<feature type="region of interest" description="Disordered" evidence="1">
    <location>
        <begin position="1"/>
        <end position="24"/>
    </location>
</feature>
<evidence type="ECO:0000259" key="2">
    <source>
        <dbReference type="Pfam" id="PF21006"/>
    </source>
</evidence>
<dbReference type="InterPro" id="IPR023808">
    <property type="entry name" value="Nitrile_Hydratase_acc_put"/>
</dbReference>
<dbReference type="InterPro" id="IPR049054">
    <property type="entry name" value="CN_hydtase_beta-like_N"/>
</dbReference>